<dbReference type="SMART" id="SM00252">
    <property type="entry name" value="SH2"/>
    <property type="match status" value="1"/>
</dbReference>
<dbReference type="InterPro" id="IPR035420">
    <property type="entry name" value="Spt6_SH2"/>
</dbReference>
<comment type="subcellular location">
    <subcellularLocation>
        <location evidence="2">Chromosome</location>
    </subcellularLocation>
    <subcellularLocation>
        <location evidence="1 10">Nucleus</location>
    </subcellularLocation>
</comment>
<feature type="region of interest" description="Disordered" evidence="12">
    <location>
        <begin position="17"/>
        <end position="119"/>
    </location>
</feature>
<dbReference type="InterPro" id="IPR003029">
    <property type="entry name" value="S1_domain"/>
</dbReference>
<dbReference type="InterPro" id="IPR010994">
    <property type="entry name" value="RuvA_2-like"/>
</dbReference>
<evidence type="ECO:0000256" key="1">
    <source>
        <dbReference type="ARBA" id="ARBA00004123"/>
    </source>
</evidence>
<dbReference type="Pfam" id="PF14639">
    <property type="entry name" value="YqgF"/>
    <property type="match status" value="1"/>
</dbReference>
<dbReference type="InterPro" id="IPR023319">
    <property type="entry name" value="Tex-like_HTH_dom_sf"/>
</dbReference>
<dbReference type="GO" id="GO:0042393">
    <property type="term" value="F:histone binding"/>
    <property type="evidence" value="ECO:0007669"/>
    <property type="project" value="EnsemblFungi"/>
</dbReference>
<evidence type="ECO:0000256" key="4">
    <source>
        <dbReference type="ARBA" id="ARBA00020248"/>
    </source>
</evidence>
<keyword evidence="8 10" id="KW-0539">Nucleus</keyword>
<proteinExistence type="inferred from homology"/>
<comment type="function">
    <text evidence="10">Plays a role in maintenance of chromatin structure during RNA polymerase II transcription elongation thereby repressing transcription initiation from cryptic promoters. Mediates the reassembly of nucleosomes onto the promoters of at least a selected set of genes during repression; the nucleosome reassembly is essential for transcriptional repression.</text>
</comment>
<dbReference type="InterPro" id="IPR035018">
    <property type="entry name" value="Spt6_SH2_C"/>
</dbReference>
<dbReference type="OrthoDB" id="995477at2759"/>
<evidence type="ECO:0000256" key="3">
    <source>
        <dbReference type="ARBA" id="ARBA00009253"/>
    </source>
</evidence>
<dbReference type="HOGENOM" id="CLU_001680_0_1_1"/>
<evidence type="ECO:0000313" key="14">
    <source>
        <dbReference type="EMBL" id="EFQ90268.1"/>
    </source>
</evidence>
<gene>
    <name evidence="14" type="ORF">PTT_13131</name>
</gene>
<dbReference type="FunFam" id="3.30.505.10:FF:000056">
    <property type="entry name" value="Transcription elongation factor Spt6"/>
    <property type="match status" value="1"/>
</dbReference>
<dbReference type="InterPro" id="IPR028231">
    <property type="entry name" value="Spt6_YqgF"/>
</dbReference>
<dbReference type="GO" id="GO:0005721">
    <property type="term" value="C:pericentric heterochromatin"/>
    <property type="evidence" value="ECO:0007669"/>
    <property type="project" value="EnsemblFungi"/>
</dbReference>
<dbReference type="InterPro" id="IPR028088">
    <property type="entry name" value="Spt6_HTH_DNA-bd_dom"/>
</dbReference>
<dbReference type="EMBL" id="GL535264">
    <property type="protein sequence ID" value="EFQ90268.1"/>
    <property type="molecule type" value="Genomic_DNA"/>
</dbReference>
<dbReference type="GO" id="GO:0000122">
    <property type="term" value="P:negative regulation of transcription by RNA polymerase II"/>
    <property type="evidence" value="ECO:0007669"/>
    <property type="project" value="EnsemblFungi"/>
</dbReference>
<dbReference type="SUPFAM" id="SSF53098">
    <property type="entry name" value="Ribonuclease H-like"/>
    <property type="match status" value="1"/>
</dbReference>
<dbReference type="Pfam" id="PF14641">
    <property type="entry name" value="HTH_44"/>
    <property type="match status" value="1"/>
</dbReference>
<evidence type="ECO:0000256" key="2">
    <source>
        <dbReference type="ARBA" id="ARBA00004286"/>
    </source>
</evidence>
<dbReference type="SUPFAM" id="SSF50249">
    <property type="entry name" value="Nucleic acid-binding proteins"/>
    <property type="match status" value="1"/>
</dbReference>
<dbReference type="InterPro" id="IPR023323">
    <property type="entry name" value="Tex-like_dom_sf"/>
</dbReference>
<organism evidence="15">
    <name type="scientific">Pyrenophora teres f. teres (strain 0-1)</name>
    <name type="common">Barley net blotch fungus</name>
    <name type="synonym">Drechslera teres f. teres</name>
    <dbReference type="NCBI Taxonomy" id="861557"/>
    <lineage>
        <taxon>Eukaryota</taxon>
        <taxon>Fungi</taxon>
        <taxon>Dikarya</taxon>
        <taxon>Ascomycota</taxon>
        <taxon>Pezizomycotina</taxon>
        <taxon>Dothideomycetes</taxon>
        <taxon>Pleosporomycetidae</taxon>
        <taxon>Pleosporales</taxon>
        <taxon>Pleosporineae</taxon>
        <taxon>Pleosporaceae</taxon>
        <taxon>Pyrenophora</taxon>
    </lineage>
</organism>
<comment type="function">
    <text evidence="9">Histone H3-H4 chaperone that plays a role in maintenance of chromatin structure during RNA polymerase II transcription elongation thereby repressing transcription initiation from cryptic promoters. Mediates the reassembly of nucleosomes onto the promoters of at least a selected set of genes during repression; the nucleosome reassembly is essential for transcriptional repression. Essential for viability.</text>
</comment>
<dbReference type="Gene3D" id="1.10.10.650">
    <property type="entry name" value="RuvA domain 2-like"/>
    <property type="match status" value="1"/>
</dbReference>
<dbReference type="InterPro" id="IPR017072">
    <property type="entry name" value="TF_Spt6"/>
</dbReference>
<dbReference type="GO" id="GO:0003677">
    <property type="term" value="F:DNA binding"/>
    <property type="evidence" value="ECO:0007669"/>
    <property type="project" value="InterPro"/>
</dbReference>
<keyword evidence="11" id="KW-0175">Coiled coil</keyword>
<dbReference type="STRING" id="861557.E3RVE0"/>
<dbReference type="GO" id="GO:0016973">
    <property type="term" value="P:poly(A)+ mRNA export from nucleus"/>
    <property type="evidence" value="ECO:0007669"/>
    <property type="project" value="EnsemblFungi"/>
</dbReference>
<dbReference type="PROSITE" id="PS50126">
    <property type="entry name" value="S1"/>
    <property type="match status" value="1"/>
</dbReference>
<dbReference type="InterPro" id="IPR000980">
    <property type="entry name" value="SH2"/>
</dbReference>
<evidence type="ECO:0000259" key="13">
    <source>
        <dbReference type="PROSITE" id="PS50126"/>
    </source>
</evidence>
<evidence type="ECO:0000256" key="6">
    <source>
        <dbReference type="ARBA" id="ARBA00022999"/>
    </source>
</evidence>
<dbReference type="eggNOG" id="KOG1856">
    <property type="taxonomic scope" value="Eukaryota"/>
</dbReference>
<dbReference type="InterPro" id="IPR049540">
    <property type="entry name" value="Spt6-like_S1"/>
</dbReference>
<dbReference type="GO" id="GO:0000791">
    <property type="term" value="C:euchromatin"/>
    <property type="evidence" value="ECO:0007669"/>
    <property type="project" value="EnsemblFungi"/>
</dbReference>
<feature type="compositionally biased region" description="Acidic residues" evidence="12">
    <location>
        <begin position="58"/>
        <end position="68"/>
    </location>
</feature>
<evidence type="ECO:0000313" key="15">
    <source>
        <dbReference type="Proteomes" id="UP000001067"/>
    </source>
</evidence>
<dbReference type="InterPro" id="IPR028083">
    <property type="entry name" value="Spt6_acidic_N_dom"/>
</dbReference>
<dbReference type="PANTHER" id="PTHR10145:SF6">
    <property type="entry name" value="TRANSCRIPTION ELONGATION FACTOR SPT6"/>
    <property type="match status" value="1"/>
</dbReference>
<dbReference type="KEGG" id="pte:PTT_13131"/>
<evidence type="ECO:0000256" key="12">
    <source>
        <dbReference type="SAM" id="MobiDB-lite"/>
    </source>
</evidence>
<feature type="compositionally biased region" description="Basic residues" evidence="12">
    <location>
        <begin position="96"/>
        <end position="105"/>
    </location>
</feature>
<reference evidence="14 15" key="1">
    <citation type="journal article" date="2010" name="Genome Biol.">
        <title>A first genome assembly of the barley fungal pathogen Pyrenophora teres f. teres.</title>
        <authorList>
            <person name="Ellwood S.R."/>
            <person name="Liu Z."/>
            <person name="Syme R.A."/>
            <person name="Lai Z."/>
            <person name="Hane J.K."/>
            <person name="Keiper F."/>
            <person name="Moffat C.S."/>
            <person name="Oliver R.P."/>
            <person name="Friesen T.L."/>
        </authorList>
    </citation>
    <scope>NUCLEOTIDE SEQUENCE [LARGE SCALE GENOMIC DNA]</scope>
    <source>
        <strain evidence="14 15">0-1</strain>
    </source>
</reference>
<dbReference type="SUPFAM" id="SSF47781">
    <property type="entry name" value="RuvA domain 2-like"/>
    <property type="match status" value="2"/>
</dbReference>
<dbReference type="Gene3D" id="1.10.150.850">
    <property type="entry name" value="Spt6, helix-hairpin-helix domain"/>
    <property type="match status" value="1"/>
</dbReference>
<dbReference type="InterPro" id="IPR036860">
    <property type="entry name" value="SH2_dom_sf"/>
</dbReference>
<keyword evidence="7 10" id="KW-0804">Transcription</keyword>
<dbReference type="InterPro" id="IPR055179">
    <property type="entry name" value="Tex-like_central_region"/>
</dbReference>
<protein>
    <recommendedName>
        <fullName evidence="4 10">Transcription elongation factor Spt6</fullName>
    </recommendedName>
</protein>
<dbReference type="Pfam" id="PF21710">
    <property type="entry name" value="Spt6_S1"/>
    <property type="match status" value="1"/>
</dbReference>
<dbReference type="SUPFAM" id="SSF158832">
    <property type="entry name" value="Tex N-terminal region-like"/>
    <property type="match status" value="1"/>
</dbReference>
<dbReference type="PIRSF" id="PIRSF036947">
    <property type="entry name" value="Spt6"/>
    <property type="match status" value="1"/>
</dbReference>
<dbReference type="GO" id="GO:0031440">
    <property type="term" value="P:regulation of mRNA 3'-end processing"/>
    <property type="evidence" value="ECO:0007669"/>
    <property type="project" value="EnsemblFungi"/>
</dbReference>
<dbReference type="GO" id="GO:0140673">
    <property type="term" value="P:transcription elongation-coupled chromatin remodeling"/>
    <property type="evidence" value="ECO:0007669"/>
    <property type="project" value="EnsemblFungi"/>
</dbReference>
<evidence type="ECO:0000256" key="10">
    <source>
        <dbReference type="PIRNR" id="PIRNR036947"/>
    </source>
</evidence>
<keyword evidence="6" id="KW-0727">SH2 domain</keyword>
<dbReference type="Pfam" id="PF14632">
    <property type="entry name" value="SPT6_acidic"/>
    <property type="match status" value="1"/>
</dbReference>
<feature type="coiled-coil region" evidence="11">
    <location>
        <begin position="399"/>
        <end position="426"/>
    </location>
</feature>
<dbReference type="Pfam" id="PF14635">
    <property type="entry name" value="HHH_7"/>
    <property type="match status" value="1"/>
</dbReference>
<dbReference type="Gene3D" id="3.30.505.10">
    <property type="entry name" value="SH2 domain"/>
    <property type="match status" value="2"/>
</dbReference>
<dbReference type="InterPro" id="IPR042066">
    <property type="entry name" value="Spt6_death-like"/>
</dbReference>
<feature type="domain" description="S1 motif" evidence="13">
    <location>
        <begin position="1115"/>
        <end position="1187"/>
    </location>
</feature>
<sequence length="1447" mass="165422">MSRALLAAKQFRRGCGRYFDTIADVGSDEEEDEDFDGEAGEAGEPRPKKTNGTNGIDDSSEEEDDDDEDRLRQASYSEGEGFVVDEEDEEDEVAERRRRRKKKRKNRDEEEALDDEDLDLIGVEVERPAEEQTRFKRLKRGHKERVKSRGVDDIFSDEDVNEDYDEPRRIGGDEFDDFIEDDKFEDEIEDDRDVTQPGINLITKGLQAAGLDEGAEEDYRAAFGDGTDYDWALEMQEAEEEEQAGEGRELQLKDVFEPSQLQERMLTDEDNVIRETDIPERLQLARKPFKEIELTPEDMQARLTEEATWISNMLWPKKGLPRYFSQPFEKAVRKVLEFINIEDYEVPFIFNHRKDYLIHAPSDHDDYDDIDNPPPMDARPERLLNQADLWEVFDLDLKFRAFAEKRDALRQNYENLKAVYSEITDTEIEELSNRAATIEEIQELQDYLHYKYSQELNEVRQELNGTQKRANNARNFFDKLRSGKALQLVKAIGITPDDFAKKVDGTNTGAHTIEDPPYKVDELADQLAEAPETGATLLRSTKLLFVQDLQMCSRLRRYLRASFYQNAEIDCVRTDKGMRTITEDNPYYEFKYLRRVTFGDLQGRPDLFLKMLKAESEGLMQVKITMGNYPNFKSRLHKEIVSEGVSDVSDTWNALRKELLDTALDKLQGVIANGVKETLRARCEDELAASARENYYNKLDQAPYKLKSAPLGSVPNVLCLSNGTGMRGDAIMWAYVENDGRVLEHGRLIEMRLGNPERNIPEGQDIEKLVDVIQRRRPDVIGVSGFSVETRKLYKDIQEIIIQRGLTGPAYEDEDTGEERNEPLEVIMVNDEVARLYHTSVRAIAEFPKHPALTRYCIALGRYLQNPLAEYASLGKDIVSIPFIPNQTLIPQDKLLDRLETAMVDMVNLVGIDLPETYDDKYLSKLIPYVCGLGPRKADRLIKAIQANSDEILSRFDLLGVSESRDLKAAMGPKVFQNCASFLYIPYDATEESSDYLDYTRVHPEDYDLARKMVADALNMDEEDVKAETDEGGPSAVVRKMVREETTDLVNDLALEDYAAEIERNFGQRKRATLETIRAELDNPYEEIRQIFALLSGDEMFTMLTGETKDSLYEGMVVPVTIRRTFPDHIEVKLECGIEGGVSESEFPEGVGGGGQEPRHVYSTHQIVRARIVYLNRKALTAQLSLRDDLIRQPEKKRFERAAGEWDEAQEAQDKKAAEKEKEVATGRPNRVVNHPLFFAFNTVQAEEYLGSKETGDLVIRPSSKGFDHLVVTWKVSNNAYQHLDVLEMNKPNQFSLGKQLKIGKHTYSDLDELIVNHVEAMARKVTELTRDERFQPGTREDTEKWLGNYCEANPSRSMYAFCSMPKYPGHFWICFQMSAKGPKGAWGIKVVPNAFELQKHVYPDMIALKNGFKMLVTSAAGSMEGGGGVSVMWVMKTQFPLSNLYR</sequence>
<evidence type="ECO:0000256" key="11">
    <source>
        <dbReference type="SAM" id="Coils"/>
    </source>
</evidence>
<dbReference type="InterPro" id="IPR032706">
    <property type="entry name" value="Spt6_HHH"/>
</dbReference>
<dbReference type="GO" id="GO:0033554">
    <property type="term" value="P:cellular response to stress"/>
    <property type="evidence" value="ECO:0007669"/>
    <property type="project" value="EnsemblFungi"/>
</dbReference>
<dbReference type="FunFam" id="1.10.10.2740:FF:000002">
    <property type="entry name" value="Transcription elongation factor Spt6"/>
    <property type="match status" value="1"/>
</dbReference>
<feature type="compositionally biased region" description="Acidic residues" evidence="12">
    <location>
        <begin position="26"/>
        <end position="41"/>
    </location>
</feature>
<feature type="compositionally biased region" description="Acidic residues" evidence="12">
    <location>
        <begin position="109"/>
        <end position="119"/>
    </location>
</feature>
<evidence type="ECO:0000256" key="9">
    <source>
        <dbReference type="ARBA" id="ARBA00093389"/>
    </source>
</evidence>
<dbReference type="GO" id="GO:0001073">
    <property type="term" value="F:transcription antitermination factor activity, DNA binding"/>
    <property type="evidence" value="ECO:0007669"/>
    <property type="project" value="EnsemblFungi"/>
</dbReference>
<dbReference type="GO" id="GO:0032968">
    <property type="term" value="P:positive regulation of transcription elongation by RNA polymerase II"/>
    <property type="evidence" value="ECO:0007669"/>
    <property type="project" value="EnsemblFungi"/>
</dbReference>
<dbReference type="Gene3D" id="3.30.420.140">
    <property type="entry name" value="YqgF/RNase H-like domain"/>
    <property type="match status" value="1"/>
</dbReference>
<dbReference type="CDD" id="cd09928">
    <property type="entry name" value="SH2_Cterm_SPT6_like"/>
    <property type="match status" value="1"/>
</dbReference>
<feature type="compositionally biased region" description="Acidic residues" evidence="12">
    <location>
        <begin position="83"/>
        <end position="93"/>
    </location>
</feature>
<accession>E3RVE0</accession>
<keyword evidence="5" id="KW-0158">Chromosome</keyword>
<dbReference type="Pfam" id="PF22706">
    <property type="entry name" value="Tex_central_region"/>
    <property type="match status" value="1"/>
</dbReference>
<keyword evidence="15" id="KW-1185">Reference proteome</keyword>
<dbReference type="SUPFAM" id="SSF55550">
    <property type="entry name" value="SH2 domain"/>
    <property type="match status" value="1"/>
</dbReference>
<dbReference type="InterPro" id="IPR035019">
    <property type="entry name" value="Spt6_SH2_N"/>
</dbReference>
<dbReference type="Pfam" id="PF14633">
    <property type="entry name" value="SH2_2"/>
    <property type="match status" value="1"/>
</dbReference>
<evidence type="ECO:0000256" key="7">
    <source>
        <dbReference type="ARBA" id="ARBA00023163"/>
    </source>
</evidence>
<comment type="similarity">
    <text evidence="3 10">Belongs to the SPT6 family.</text>
</comment>
<feature type="region of interest" description="Disordered" evidence="12">
    <location>
        <begin position="157"/>
        <end position="177"/>
    </location>
</feature>
<feature type="region of interest" description="Disordered" evidence="12">
    <location>
        <begin position="1202"/>
        <end position="1225"/>
    </location>
</feature>
<dbReference type="GO" id="GO:0006334">
    <property type="term" value="P:nucleosome assembly"/>
    <property type="evidence" value="ECO:0007669"/>
    <property type="project" value="EnsemblFungi"/>
</dbReference>
<dbReference type="SMART" id="SM00316">
    <property type="entry name" value="S1"/>
    <property type="match status" value="1"/>
</dbReference>
<dbReference type="PANTHER" id="PTHR10145">
    <property type="entry name" value="TRANSCRIPTION ELONGATION FACTOR SPT6"/>
    <property type="match status" value="1"/>
</dbReference>
<dbReference type="GO" id="GO:0031491">
    <property type="term" value="F:nucleosome binding"/>
    <property type="evidence" value="ECO:0007669"/>
    <property type="project" value="EnsemblFungi"/>
</dbReference>
<name>E3RVE0_PYRTT</name>
<dbReference type="InterPro" id="IPR012340">
    <property type="entry name" value="NA-bd_OB-fold"/>
</dbReference>
<evidence type="ECO:0000256" key="8">
    <source>
        <dbReference type="ARBA" id="ARBA00023242"/>
    </source>
</evidence>
<dbReference type="InterPro" id="IPR012337">
    <property type="entry name" value="RNaseH-like_sf"/>
</dbReference>
<dbReference type="GO" id="GO:0000082">
    <property type="term" value="P:G1/S transition of mitotic cell cycle"/>
    <property type="evidence" value="ECO:0007669"/>
    <property type="project" value="EnsemblFungi"/>
</dbReference>
<dbReference type="Proteomes" id="UP000001067">
    <property type="component" value="Unassembled WGS sequence"/>
</dbReference>
<dbReference type="Gene3D" id="1.10.10.2740">
    <property type="entry name" value="Spt6, Death-like domain"/>
    <property type="match status" value="1"/>
</dbReference>
<dbReference type="Gene3D" id="1.10.3500.10">
    <property type="entry name" value="Tex N-terminal region-like"/>
    <property type="match status" value="1"/>
</dbReference>
<evidence type="ECO:0000256" key="5">
    <source>
        <dbReference type="ARBA" id="ARBA00022454"/>
    </source>
</evidence>
<feature type="compositionally biased region" description="Basic and acidic residues" evidence="12">
    <location>
        <begin position="1212"/>
        <end position="1225"/>
    </location>
</feature>
<dbReference type="InterPro" id="IPR037027">
    <property type="entry name" value="YqgF/RNaseH-like_dom_sf"/>
</dbReference>
<dbReference type="CDD" id="cd09918">
    <property type="entry name" value="SH2_Nterm_SPT6_like"/>
    <property type="match status" value="1"/>
</dbReference>
<dbReference type="GO" id="GO:0008023">
    <property type="term" value="C:transcription elongation factor complex"/>
    <property type="evidence" value="ECO:0007669"/>
    <property type="project" value="TreeGrafter"/>
</dbReference>